<dbReference type="GO" id="GO:0005375">
    <property type="term" value="F:copper ion transmembrane transporter activity"/>
    <property type="evidence" value="ECO:0007669"/>
    <property type="project" value="UniProtKB-UniRule"/>
</dbReference>
<dbReference type="EMBL" id="ML178821">
    <property type="protein sequence ID" value="TFL03109.1"/>
    <property type="molecule type" value="Genomic_DNA"/>
</dbReference>
<sequence>MDHGDHGGHGGHGGHDMPMPMKCTMNMLWNTQIEDTCIVFSQWHISTTTGFVFSCLAIVALGVLYEYLRLLQSQVDTRIAGSMKRKWNHDPLDDAEVTDVRRLDTVPEEEENTGLLSGQRAIARAELVLPVPPGSRAFRAGLYGLLVFISFFLMLVFMTYNAYLILSVVVGAAIGHYAFNSHMNVDAALQGQSAGKGMSCH</sequence>
<gene>
    <name evidence="5" type="ORF">BDV98DRAFT_565412</name>
</gene>
<keyword evidence="4" id="KW-0406">Ion transport</keyword>
<dbReference type="Proteomes" id="UP000305067">
    <property type="component" value="Unassembled WGS sequence"/>
</dbReference>
<keyword evidence="2 4" id="KW-1133">Transmembrane helix</keyword>
<protein>
    <recommendedName>
        <fullName evidence="4">Copper transport protein</fullName>
    </recommendedName>
</protein>
<evidence type="ECO:0000256" key="2">
    <source>
        <dbReference type="ARBA" id="ARBA00022989"/>
    </source>
</evidence>
<keyword evidence="1 4" id="KW-0812">Transmembrane</keyword>
<name>A0A5C3QS55_9AGAR</name>
<keyword evidence="3 4" id="KW-0472">Membrane</keyword>
<reference evidence="5 6" key="1">
    <citation type="journal article" date="2019" name="Nat. Ecol. Evol.">
        <title>Megaphylogeny resolves global patterns of mushroom evolution.</title>
        <authorList>
            <person name="Varga T."/>
            <person name="Krizsan K."/>
            <person name="Foldi C."/>
            <person name="Dima B."/>
            <person name="Sanchez-Garcia M."/>
            <person name="Sanchez-Ramirez S."/>
            <person name="Szollosi G.J."/>
            <person name="Szarkandi J.G."/>
            <person name="Papp V."/>
            <person name="Albert L."/>
            <person name="Andreopoulos W."/>
            <person name="Angelini C."/>
            <person name="Antonin V."/>
            <person name="Barry K.W."/>
            <person name="Bougher N.L."/>
            <person name="Buchanan P."/>
            <person name="Buyck B."/>
            <person name="Bense V."/>
            <person name="Catcheside P."/>
            <person name="Chovatia M."/>
            <person name="Cooper J."/>
            <person name="Damon W."/>
            <person name="Desjardin D."/>
            <person name="Finy P."/>
            <person name="Geml J."/>
            <person name="Haridas S."/>
            <person name="Hughes K."/>
            <person name="Justo A."/>
            <person name="Karasinski D."/>
            <person name="Kautmanova I."/>
            <person name="Kiss B."/>
            <person name="Kocsube S."/>
            <person name="Kotiranta H."/>
            <person name="LaButti K.M."/>
            <person name="Lechner B.E."/>
            <person name="Liimatainen K."/>
            <person name="Lipzen A."/>
            <person name="Lukacs Z."/>
            <person name="Mihaltcheva S."/>
            <person name="Morgado L.N."/>
            <person name="Niskanen T."/>
            <person name="Noordeloos M.E."/>
            <person name="Ohm R.A."/>
            <person name="Ortiz-Santana B."/>
            <person name="Ovrebo C."/>
            <person name="Racz N."/>
            <person name="Riley R."/>
            <person name="Savchenko A."/>
            <person name="Shiryaev A."/>
            <person name="Soop K."/>
            <person name="Spirin V."/>
            <person name="Szebenyi C."/>
            <person name="Tomsovsky M."/>
            <person name="Tulloss R.E."/>
            <person name="Uehling J."/>
            <person name="Grigoriev I.V."/>
            <person name="Vagvolgyi C."/>
            <person name="Papp T."/>
            <person name="Martin F.M."/>
            <person name="Miettinen O."/>
            <person name="Hibbett D.S."/>
            <person name="Nagy L.G."/>
        </authorList>
    </citation>
    <scope>NUCLEOTIDE SEQUENCE [LARGE SCALE GENOMIC DNA]</scope>
    <source>
        <strain evidence="5 6">CBS 309.79</strain>
    </source>
</reference>
<comment type="similarity">
    <text evidence="4">Belongs to the copper transporter (Ctr) (TC 1.A.56) family. SLC31A subfamily.</text>
</comment>
<dbReference type="AlphaFoldDB" id="A0A5C3QS55"/>
<dbReference type="InterPro" id="IPR007274">
    <property type="entry name" value="Cop_transporter"/>
</dbReference>
<evidence type="ECO:0000313" key="6">
    <source>
        <dbReference type="Proteomes" id="UP000305067"/>
    </source>
</evidence>
<dbReference type="STRING" id="1884261.A0A5C3QS55"/>
<dbReference type="PANTHER" id="PTHR12483:SF115">
    <property type="entry name" value="COPPER TRANSPORT PROTEIN"/>
    <property type="match status" value="1"/>
</dbReference>
<dbReference type="PANTHER" id="PTHR12483">
    <property type="entry name" value="SOLUTE CARRIER FAMILY 31 COPPER TRANSPORTERS"/>
    <property type="match status" value="1"/>
</dbReference>
<dbReference type="GO" id="GO:0016020">
    <property type="term" value="C:membrane"/>
    <property type="evidence" value="ECO:0007669"/>
    <property type="project" value="UniProtKB-SubCell"/>
</dbReference>
<feature type="transmembrane region" description="Helical" evidence="4">
    <location>
        <begin position="50"/>
        <end position="68"/>
    </location>
</feature>
<organism evidence="5 6">
    <name type="scientific">Pterulicium gracile</name>
    <dbReference type="NCBI Taxonomy" id="1884261"/>
    <lineage>
        <taxon>Eukaryota</taxon>
        <taxon>Fungi</taxon>
        <taxon>Dikarya</taxon>
        <taxon>Basidiomycota</taxon>
        <taxon>Agaricomycotina</taxon>
        <taxon>Agaricomycetes</taxon>
        <taxon>Agaricomycetidae</taxon>
        <taxon>Agaricales</taxon>
        <taxon>Pleurotineae</taxon>
        <taxon>Pterulaceae</taxon>
        <taxon>Pterulicium</taxon>
    </lineage>
</organism>
<keyword evidence="6" id="KW-1185">Reference proteome</keyword>
<dbReference type="OrthoDB" id="161814at2759"/>
<keyword evidence="4" id="KW-0813">Transport</keyword>
<feature type="transmembrane region" description="Helical" evidence="4">
    <location>
        <begin position="140"/>
        <end position="157"/>
    </location>
</feature>
<evidence type="ECO:0000313" key="5">
    <source>
        <dbReference type="EMBL" id="TFL03109.1"/>
    </source>
</evidence>
<proteinExistence type="inferred from homology"/>
<keyword evidence="4" id="KW-0187">Copper transport</keyword>
<evidence type="ECO:0000256" key="4">
    <source>
        <dbReference type="RuleBase" id="RU367022"/>
    </source>
</evidence>
<dbReference type="Pfam" id="PF04145">
    <property type="entry name" value="Ctr"/>
    <property type="match status" value="1"/>
</dbReference>
<evidence type="ECO:0000256" key="3">
    <source>
        <dbReference type="ARBA" id="ARBA00023136"/>
    </source>
</evidence>
<keyword evidence="4" id="KW-0186">Copper</keyword>
<evidence type="ECO:0000256" key="1">
    <source>
        <dbReference type="ARBA" id="ARBA00022692"/>
    </source>
</evidence>
<comment type="subcellular location">
    <subcellularLocation>
        <location evidence="4">Membrane</location>
        <topology evidence="4">Multi-pass membrane protein</topology>
    </subcellularLocation>
</comment>
<accession>A0A5C3QS55</accession>